<dbReference type="GeneID" id="17353135"/>
<feature type="compositionally biased region" description="Low complexity" evidence="1">
    <location>
        <begin position="139"/>
        <end position="168"/>
    </location>
</feature>
<organism evidence="5">
    <name type="scientific">Chlorella variabilis</name>
    <name type="common">Green alga</name>
    <dbReference type="NCBI Taxonomy" id="554065"/>
    <lineage>
        <taxon>Eukaryota</taxon>
        <taxon>Viridiplantae</taxon>
        <taxon>Chlorophyta</taxon>
        <taxon>core chlorophytes</taxon>
        <taxon>Trebouxiophyceae</taxon>
        <taxon>Chlorellales</taxon>
        <taxon>Chlorellaceae</taxon>
        <taxon>Chlorella clade</taxon>
        <taxon>Chlorella</taxon>
    </lineage>
</organism>
<feature type="compositionally biased region" description="Low complexity" evidence="1">
    <location>
        <begin position="65"/>
        <end position="78"/>
    </location>
</feature>
<feature type="region of interest" description="Disordered" evidence="1">
    <location>
        <begin position="65"/>
        <end position="93"/>
    </location>
</feature>
<keyword evidence="5" id="KW-1185">Reference proteome</keyword>
<evidence type="ECO:0000313" key="5">
    <source>
        <dbReference type="Proteomes" id="UP000008141"/>
    </source>
</evidence>
<sequence>MLAMLLRALAAPSASGSVVRPQALPSLTRVAWRVAAMPASSSAAAALLGCSSRFWKLPAGTHAPARQLSSRSSSLQAPTQLQPPTEPDPSECCGRGCAECVWTAYYEDVQQYNAELAALHGVAPPEDPFAALERRLAEQQRQAEQQEQQQDPVAAEAHSVPAAPAAGAPAPPPEPPTQQQQQPTRGGSEPAWQQRPQQMALHGALAGVG</sequence>
<proteinExistence type="predicted"/>
<feature type="region of interest" description="Disordered" evidence="1">
    <location>
        <begin position="136"/>
        <end position="209"/>
    </location>
</feature>
<evidence type="ECO:0000259" key="3">
    <source>
        <dbReference type="Pfam" id="PF09791"/>
    </source>
</evidence>
<dbReference type="InterPro" id="IPR019180">
    <property type="entry name" value="Oxidoreductase-like_N"/>
</dbReference>
<dbReference type="AlphaFoldDB" id="E1ZKF7"/>
<dbReference type="KEGG" id="cvr:CHLNCDRAFT_136483"/>
<evidence type="ECO:0000313" key="4">
    <source>
        <dbReference type="EMBL" id="EFN53798.1"/>
    </source>
</evidence>
<dbReference type="InParanoid" id="E1ZKF7"/>
<dbReference type="OrthoDB" id="786675at2759"/>
<dbReference type="InterPro" id="IPR039251">
    <property type="entry name" value="OXLD1"/>
</dbReference>
<dbReference type="PANTHER" id="PTHR21193:SF3">
    <property type="entry name" value="OXIDOREDUCTASE-LIKE DOMAIN-CONTAINING PROTEIN 1"/>
    <property type="match status" value="1"/>
</dbReference>
<evidence type="ECO:0000256" key="1">
    <source>
        <dbReference type="SAM" id="MobiDB-lite"/>
    </source>
</evidence>
<evidence type="ECO:0000256" key="2">
    <source>
        <dbReference type="SAM" id="SignalP"/>
    </source>
</evidence>
<dbReference type="EMBL" id="GL433850">
    <property type="protein sequence ID" value="EFN53798.1"/>
    <property type="molecule type" value="Genomic_DNA"/>
</dbReference>
<name>E1ZKF7_CHLVA</name>
<accession>E1ZKF7</accession>
<dbReference type="Pfam" id="PF09791">
    <property type="entry name" value="Oxidored-like"/>
    <property type="match status" value="1"/>
</dbReference>
<protein>
    <recommendedName>
        <fullName evidence="3">Oxidoreductase-like domain-containing protein</fullName>
    </recommendedName>
</protein>
<keyword evidence="2" id="KW-0732">Signal</keyword>
<feature type="signal peptide" evidence="2">
    <location>
        <begin position="1"/>
        <end position="16"/>
    </location>
</feature>
<dbReference type="STRING" id="554065.E1ZKF7"/>
<feature type="domain" description="Oxidoreductase-like" evidence="3">
    <location>
        <begin position="83"/>
        <end position="117"/>
    </location>
</feature>
<dbReference type="PANTHER" id="PTHR21193">
    <property type="entry name" value="OXIDOREDUCTASE-LIKE DOMAIN-CONTAINING PROTEIN 1"/>
    <property type="match status" value="1"/>
</dbReference>
<feature type="chain" id="PRO_5003156292" description="Oxidoreductase-like domain-containing protein" evidence="2">
    <location>
        <begin position="17"/>
        <end position="209"/>
    </location>
</feature>
<reference evidence="4 5" key="1">
    <citation type="journal article" date="2010" name="Plant Cell">
        <title>The Chlorella variabilis NC64A genome reveals adaptation to photosymbiosis, coevolution with viruses, and cryptic sex.</title>
        <authorList>
            <person name="Blanc G."/>
            <person name="Duncan G."/>
            <person name="Agarkova I."/>
            <person name="Borodovsky M."/>
            <person name="Gurnon J."/>
            <person name="Kuo A."/>
            <person name="Lindquist E."/>
            <person name="Lucas S."/>
            <person name="Pangilinan J."/>
            <person name="Polle J."/>
            <person name="Salamov A."/>
            <person name="Terry A."/>
            <person name="Yamada T."/>
            <person name="Dunigan D.D."/>
            <person name="Grigoriev I.V."/>
            <person name="Claverie J.M."/>
            <person name="Van Etten J.L."/>
        </authorList>
    </citation>
    <scope>NUCLEOTIDE SEQUENCE [LARGE SCALE GENOMIC DNA]</scope>
    <source>
        <strain evidence="4 5">NC64A</strain>
    </source>
</reference>
<dbReference type="RefSeq" id="XP_005845900.1">
    <property type="nucleotide sequence ID" value="XM_005845838.1"/>
</dbReference>
<gene>
    <name evidence="4" type="ORF">CHLNCDRAFT_136483</name>
</gene>
<dbReference type="Proteomes" id="UP000008141">
    <property type="component" value="Unassembled WGS sequence"/>
</dbReference>